<dbReference type="Pfam" id="PF02541">
    <property type="entry name" value="Ppx-GppA"/>
    <property type="match status" value="1"/>
</dbReference>
<evidence type="ECO:0000313" key="3">
    <source>
        <dbReference type="EMBL" id="MBW3466451.1"/>
    </source>
</evidence>
<organism evidence="3 4">
    <name type="scientific">Arthrospiribacter ruber</name>
    <dbReference type="NCBI Taxonomy" id="2487934"/>
    <lineage>
        <taxon>Bacteria</taxon>
        <taxon>Pseudomonadati</taxon>
        <taxon>Bacteroidota</taxon>
        <taxon>Cytophagia</taxon>
        <taxon>Cytophagales</taxon>
        <taxon>Cyclobacteriaceae</taxon>
        <taxon>Arthrospiribacter</taxon>
    </lineage>
</organism>
<dbReference type="CDD" id="cd24006">
    <property type="entry name" value="ASKHA_NBD_PPX_GppA"/>
    <property type="match status" value="1"/>
</dbReference>
<dbReference type="RefSeq" id="WP_219286335.1">
    <property type="nucleotide sequence ID" value="NZ_RPHB01000001.1"/>
</dbReference>
<feature type="domain" description="Ppx/GppA phosphatase C-terminal" evidence="2">
    <location>
        <begin position="322"/>
        <end position="466"/>
    </location>
</feature>
<dbReference type="Pfam" id="PF21447">
    <property type="entry name" value="Ppx-GppA_III"/>
    <property type="match status" value="1"/>
</dbReference>
<evidence type="ECO:0000259" key="1">
    <source>
        <dbReference type="Pfam" id="PF02541"/>
    </source>
</evidence>
<gene>
    <name evidence="3" type="ORF">EGN73_01310</name>
</gene>
<comment type="caution">
    <text evidence="3">The sequence shown here is derived from an EMBL/GenBank/DDBJ whole genome shotgun (WGS) entry which is preliminary data.</text>
</comment>
<reference evidence="3 4" key="1">
    <citation type="journal article" date="2020" name="Syst. Appl. Microbiol.">
        <title>Arthrospiribacter ruber gen. nov., sp. nov., a novel bacterium isolated from Arthrospira cultures.</title>
        <authorList>
            <person name="Waleron M."/>
            <person name="Misztak A."/>
            <person name="Waleron M.M."/>
            <person name="Furmaniak M."/>
            <person name="Mrozik A."/>
            <person name="Waleron K."/>
        </authorList>
    </citation>
    <scope>NUCLEOTIDE SEQUENCE [LARGE SCALE GENOMIC DNA]</scope>
    <source>
        <strain evidence="3 4">DPMB0001</strain>
    </source>
</reference>
<proteinExistence type="predicted"/>
<dbReference type="Proteomes" id="UP000727490">
    <property type="component" value="Unassembled WGS sequence"/>
</dbReference>
<dbReference type="EMBL" id="RPHB01000001">
    <property type="protein sequence ID" value="MBW3466451.1"/>
    <property type="molecule type" value="Genomic_DNA"/>
</dbReference>
<dbReference type="InterPro" id="IPR048950">
    <property type="entry name" value="Ppx_GppA_C"/>
</dbReference>
<dbReference type="PANTHER" id="PTHR30005:SF0">
    <property type="entry name" value="RETROGRADE REGULATION PROTEIN 2"/>
    <property type="match status" value="1"/>
</dbReference>
<dbReference type="PIRSF" id="PIRSF001267">
    <property type="entry name" value="Pyrophosphatase_GppA_Ppx"/>
    <property type="match status" value="1"/>
</dbReference>
<protein>
    <submittedName>
        <fullName evidence="3">Ppx/GppA family phosphatase</fullName>
    </submittedName>
</protein>
<evidence type="ECO:0000313" key="4">
    <source>
        <dbReference type="Proteomes" id="UP000727490"/>
    </source>
</evidence>
<dbReference type="GO" id="GO:0016462">
    <property type="term" value="F:pyrophosphatase activity"/>
    <property type="evidence" value="ECO:0007669"/>
    <property type="project" value="TreeGrafter"/>
</dbReference>
<dbReference type="InterPro" id="IPR030673">
    <property type="entry name" value="PyroPPase_GppA_Ppx"/>
</dbReference>
<dbReference type="InterPro" id="IPR003695">
    <property type="entry name" value="Ppx_GppA_N"/>
</dbReference>
<keyword evidence="4" id="KW-1185">Reference proteome</keyword>
<sequence length="510" mass="57288">MNLAAIDIGTNSIHMIIVKVISAHSFEVLVQEKEMVKLGVGVFANKMLSEKAFHRGIETIKRYVQLADEYGVEDIITAATSATREAKNGREFLDRLIEEVGLSPQMISGKEESRLIFLAVRKAIDLKDANAMVIDIGGGSTEAVVGNKEKVLFKSSMKLGVLRLLDRVGHQGPLSEEEKEDLKQHVKSIAMKILSEAKAVGFTKVIGTSGSIRTLGEAALLLHDKNIINSINAEVVKVKDLEKITEKLLESAPENRTEVKGISENRVDAIHLGGILLIELLKLAEVKELTLSDASLREGLIIDYVEKYGQQLEEIVEGKSLRERSSLLLAKRYKTDIEEKRQVARLALQFFDQLKDLHGLDELARDLLYQSCLIYDVGTFVNFQDYHKHSKYLIMQGGLRGYNNAEILVLANLARYHRKSGPKKKHKAFNRLDPKKRRMVKGLSGILRIAVALDKTKNQWVENVYCLPEGEKLTIRIFGDGNMDLELWEAKRFSDTLSKFLKKEIEIVKG</sequence>
<accession>A0A951M6F2</accession>
<evidence type="ECO:0000259" key="2">
    <source>
        <dbReference type="Pfam" id="PF21447"/>
    </source>
</evidence>
<name>A0A951M6F2_9BACT</name>
<feature type="domain" description="Ppx/GppA phosphatase N-terminal" evidence="1">
    <location>
        <begin position="18"/>
        <end position="306"/>
    </location>
</feature>
<dbReference type="PANTHER" id="PTHR30005">
    <property type="entry name" value="EXOPOLYPHOSPHATASE"/>
    <property type="match status" value="1"/>
</dbReference>
<dbReference type="AlphaFoldDB" id="A0A951M6F2"/>
<dbReference type="InterPro" id="IPR050273">
    <property type="entry name" value="GppA/Ppx_hydrolase"/>
</dbReference>